<keyword evidence="2" id="KW-1185">Reference proteome</keyword>
<organism evidence="1 2">
    <name type="scientific">Nelumbo nucifera</name>
    <name type="common">Sacred lotus</name>
    <dbReference type="NCBI Taxonomy" id="4432"/>
    <lineage>
        <taxon>Eukaryota</taxon>
        <taxon>Viridiplantae</taxon>
        <taxon>Streptophyta</taxon>
        <taxon>Embryophyta</taxon>
        <taxon>Tracheophyta</taxon>
        <taxon>Spermatophyta</taxon>
        <taxon>Magnoliopsida</taxon>
        <taxon>Proteales</taxon>
        <taxon>Nelumbonaceae</taxon>
        <taxon>Nelumbo</taxon>
    </lineage>
</organism>
<proteinExistence type="predicted"/>
<protein>
    <submittedName>
        <fullName evidence="1">Uncharacterized protein</fullName>
    </submittedName>
</protein>
<dbReference type="AlphaFoldDB" id="A0A822Y1X1"/>
<dbReference type="EMBL" id="DUZY01000002">
    <property type="protein sequence ID" value="DAD27894.1"/>
    <property type="molecule type" value="Genomic_DNA"/>
</dbReference>
<name>A0A822Y1X1_NELNU</name>
<sequence>MVANGTGNGNEEFSFKNVAAAGNGLVRIHSSPPVKAQTINELHV</sequence>
<dbReference type="Proteomes" id="UP000607653">
    <property type="component" value="Unassembled WGS sequence"/>
</dbReference>
<gene>
    <name evidence="1" type="ORF">HUJ06_029362</name>
</gene>
<comment type="caution">
    <text evidence="1">The sequence shown here is derived from an EMBL/GenBank/DDBJ whole genome shotgun (WGS) entry which is preliminary data.</text>
</comment>
<reference evidence="1 2" key="1">
    <citation type="journal article" date="2020" name="Mol. Biol. Evol.">
        <title>Distinct Expression and Methylation Patterns for Genes with Different Fates following a Single Whole-Genome Duplication in Flowering Plants.</title>
        <authorList>
            <person name="Shi T."/>
            <person name="Rahmani R.S."/>
            <person name="Gugger P.F."/>
            <person name="Wang M."/>
            <person name="Li H."/>
            <person name="Zhang Y."/>
            <person name="Li Z."/>
            <person name="Wang Q."/>
            <person name="Van de Peer Y."/>
            <person name="Marchal K."/>
            <person name="Chen J."/>
        </authorList>
    </citation>
    <scope>NUCLEOTIDE SEQUENCE [LARGE SCALE GENOMIC DNA]</scope>
    <source>
        <tissue evidence="1">Leaf</tissue>
    </source>
</reference>
<evidence type="ECO:0000313" key="2">
    <source>
        <dbReference type="Proteomes" id="UP000607653"/>
    </source>
</evidence>
<evidence type="ECO:0000313" key="1">
    <source>
        <dbReference type="EMBL" id="DAD27894.1"/>
    </source>
</evidence>
<accession>A0A822Y1X1</accession>